<feature type="transmembrane region" description="Helical" evidence="6">
    <location>
        <begin position="341"/>
        <end position="362"/>
    </location>
</feature>
<feature type="transmembrane region" description="Helical" evidence="6">
    <location>
        <begin position="270"/>
        <end position="287"/>
    </location>
</feature>
<feature type="transmembrane region" description="Helical" evidence="6">
    <location>
        <begin position="104"/>
        <end position="123"/>
    </location>
</feature>
<feature type="transmembrane region" description="Helical" evidence="6">
    <location>
        <begin position="394"/>
        <end position="415"/>
    </location>
</feature>
<accession>A0A0G0MCT1</accession>
<feature type="transmembrane region" description="Helical" evidence="6">
    <location>
        <begin position="179"/>
        <end position="206"/>
    </location>
</feature>
<protein>
    <submittedName>
        <fullName evidence="7">Polysaccharide biosynthesis protein</fullName>
    </submittedName>
</protein>
<dbReference type="InterPro" id="IPR002797">
    <property type="entry name" value="Polysacc_synth"/>
</dbReference>
<evidence type="ECO:0000256" key="5">
    <source>
        <dbReference type="ARBA" id="ARBA00023136"/>
    </source>
</evidence>
<evidence type="ECO:0000313" key="7">
    <source>
        <dbReference type="EMBL" id="KKQ98110.1"/>
    </source>
</evidence>
<feature type="transmembrane region" description="Helical" evidence="6">
    <location>
        <begin position="369"/>
        <end position="388"/>
    </location>
</feature>
<dbReference type="GO" id="GO:0005886">
    <property type="term" value="C:plasma membrane"/>
    <property type="evidence" value="ECO:0007669"/>
    <property type="project" value="UniProtKB-SubCell"/>
</dbReference>
<feature type="transmembrane region" description="Helical" evidence="6">
    <location>
        <begin position="153"/>
        <end position="173"/>
    </location>
</feature>
<feature type="transmembrane region" description="Helical" evidence="6">
    <location>
        <begin position="20"/>
        <end position="41"/>
    </location>
</feature>
<dbReference type="PANTHER" id="PTHR30250:SF28">
    <property type="entry name" value="POLYSACCHARIDE BIOSYNTHESIS PROTEIN"/>
    <property type="match status" value="1"/>
</dbReference>
<dbReference type="InterPro" id="IPR050833">
    <property type="entry name" value="Poly_Biosynth_Transport"/>
</dbReference>
<feature type="transmembrane region" description="Helical" evidence="6">
    <location>
        <begin position="61"/>
        <end position="83"/>
    </location>
</feature>
<evidence type="ECO:0000256" key="3">
    <source>
        <dbReference type="ARBA" id="ARBA00022692"/>
    </source>
</evidence>
<dbReference type="EMBL" id="LBWA01000005">
    <property type="protein sequence ID" value="KKQ98110.1"/>
    <property type="molecule type" value="Genomic_DNA"/>
</dbReference>
<dbReference type="Pfam" id="PF01943">
    <property type="entry name" value="Polysacc_synt"/>
    <property type="match status" value="1"/>
</dbReference>
<dbReference type="Proteomes" id="UP000034325">
    <property type="component" value="Unassembled WGS sequence"/>
</dbReference>
<comment type="caution">
    <text evidence="7">The sequence shown here is derived from an EMBL/GenBank/DDBJ whole genome shotgun (WGS) entry which is preliminary data.</text>
</comment>
<evidence type="ECO:0000256" key="2">
    <source>
        <dbReference type="ARBA" id="ARBA00022475"/>
    </source>
</evidence>
<evidence type="ECO:0000256" key="6">
    <source>
        <dbReference type="SAM" id="Phobius"/>
    </source>
</evidence>
<name>A0A0G0MCT1_9BACT</name>
<comment type="subcellular location">
    <subcellularLocation>
        <location evidence="1">Cell membrane</location>
        <topology evidence="1">Multi-pass membrane protein</topology>
    </subcellularLocation>
</comment>
<keyword evidence="3 6" id="KW-0812">Transmembrane</keyword>
<dbReference type="PANTHER" id="PTHR30250">
    <property type="entry name" value="PST FAMILY PREDICTED COLANIC ACID TRANSPORTER"/>
    <property type="match status" value="1"/>
</dbReference>
<keyword evidence="5 6" id="KW-0472">Membrane</keyword>
<reference evidence="7 8" key="1">
    <citation type="journal article" date="2015" name="Nature">
        <title>rRNA introns, odd ribosomes, and small enigmatic genomes across a large radiation of phyla.</title>
        <authorList>
            <person name="Brown C.T."/>
            <person name="Hug L.A."/>
            <person name="Thomas B.C."/>
            <person name="Sharon I."/>
            <person name="Castelle C.J."/>
            <person name="Singh A."/>
            <person name="Wilkins M.J."/>
            <person name="Williams K.H."/>
            <person name="Banfield J.F."/>
        </authorList>
    </citation>
    <scope>NUCLEOTIDE SEQUENCE [LARGE SCALE GENOMIC DNA]</scope>
</reference>
<dbReference type="AlphaFoldDB" id="A0A0G0MCT1"/>
<feature type="transmembrane region" description="Helical" evidence="6">
    <location>
        <begin position="129"/>
        <end position="146"/>
    </location>
</feature>
<evidence type="ECO:0000313" key="8">
    <source>
        <dbReference type="Proteomes" id="UP000034325"/>
    </source>
</evidence>
<evidence type="ECO:0000256" key="4">
    <source>
        <dbReference type="ARBA" id="ARBA00022989"/>
    </source>
</evidence>
<keyword evidence="4 6" id="KW-1133">Transmembrane helix</keyword>
<keyword evidence="2" id="KW-1003">Cell membrane</keyword>
<feature type="transmembrane region" description="Helical" evidence="6">
    <location>
        <begin position="299"/>
        <end position="321"/>
    </location>
</feature>
<organism evidence="7 8">
    <name type="scientific">Candidatus Woesebacteria bacterium GW2011_GWA1_39_12</name>
    <dbReference type="NCBI Taxonomy" id="1618549"/>
    <lineage>
        <taxon>Bacteria</taxon>
        <taxon>Candidatus Woeseibacteriota</taxon>
    </lineage>
</organism>
<feature type="transmembrane region" description="Helical" evidence="6">
    <location>
        <begin position="227"/>
        <end position="250"/>
    </location>
</feature>
<gene>
    <name evidence="7" type="ORF">UT23_C0005G0033</name>
</gene>
<evidence type="ECO:0000256" key="1">
    <source>
        <dbReference type="ARBA" id="ARBA00004651"/>
    </source>
</evidence>
<proteinExistence type="predicted"/>
<sequence length="424" mass="47367">MKKKISNFKFQISNYVKHPLFSGSAVMIVGTNFANFLAYLYHLVLARMLGPSAYSELAAALAALSLFSTAFVFLGMVVVKFVSSAKNEEKGILYKWLTQKSLKLGIVMVVILGLASPLISNFLRLPLKTSILVGPTLFFFLLSFLFRSFLQGLLKFGSTVLLTIVDIGSRLVLGMTFVYLGFSAFGATFAIFLGAFFSSMMGLYLLREFRLDKTKKEFKDSKKVLKYALPIIIVSIANNSFISSDVILAKHYFIPHIAGIYASLSTLGKIIFYGTAPVASVMFPMISKRYSEGKNYQKILMLSLIITAGLAFSVLGLYAFFPVLMVKVLFGSGFLEAASNLVWFGLFMTFYTLANVLISFYLSIERTRIVAFPVIFALFQVVGIIFYHGSIINIIQISTLSALFLLISLLIYFYYDKRRNYAKL</sequence>